<evidence type="ECO:0000313" key="1">
    <source>
        <dbReference type="EMBL" id="KAH6827486.1"/>
    </source>
</evidence>
<organism evidence="1 2">
    <name type="scientific">Perilla frutescens var. hirtella</name>
    <name type="common">Perilla citriodora</name>
    <name type="synonym">Perilla setoyensis</name>
    <dbReference type="NCBI Taxonomy" id="608512"/>
    <lineage>
        <taxon>Eukaryota</taxon>
        <taxon>Viridiplantae</taxon>
        <taxon>Streptophyta</taxon>
        <taxon>Embryophyta</taxon>
        <taxon>Tracheophyta</taxon>
        <taxon>Spermatophyta</taxon>
        <taxon>Magnoliopsida</taxon>
        <taxon>eudicotyledons</taxon>
        <taxon>Gunneridae</taxon>
        <taxon>Pentapetalae</taxon>
        <taxon>asterids</taxon>
        <taxon>lamiids</taxon>
        <taxon>Lamiales</taxon>
        <taxon>Lamiaceae</taxon>
        <taxon>Nepetoideae</taxon>
        <taxon>Elsholtzieae</taxon>
        <taxon>Perilla</taxon>
    </lineage>
</organism>
<keyword evidence="2" id="KW-1185">Reference proteome</keyword>
<evidence type="ECO:0000313" key="2">
    <source>
        <dbReference type="Proteomes" id="UP001190926"/>
    </source>
</evidence>
<reference evidence="1 2" key="1">
    <citation type="journal article" date="2021" name="Nat. Commun.">
        <title>Incipient diploidization of the medicinal plant Perilla within 10,000 years.</title>
        <authorList>
            <person name="Zhang Y."/>
            <person name="Shen Q."/>
            <person name="Leng L."/>
            <person name="Zhang D."/>
            <person name="Chen S."/>
            <person name="Shi Y."/>
            <person name="Ning Z."/>
            <person name="Chen S."/>
        </authorList>
    </citation>
    <scope>NUCLEOTIDE SEQUENCE [LARGE SCALE GENOMIC DNA]</scope>
    <source>
        <strain evidence="2">cv. PC099</strain>
    </source>
</reference>
<dbReference type="EMBL" id="SDAM02000148">
    <property type="protein sequence ID" value="KAH6827486.1"/>
    <property type="molecule type" value="Genomic_DNA"/>
</dbReference>
<name>A0AAD4P5Z0_PERFH</name>
<sequence length="57" mass="6761">MRLPAKDQYFRRIYDSAIFVPGKRCVSLRFLKIYEIFSHNFLDIAWNLNKCTESASS</sequence>
<proteinExistence type="predicted"/>
<protein>
    <submittedName>
        <fullName evidence="1">Uncharacterized protein</fullName>
    </submittedName>
</protein>
<dbReference type="AlphaFoldDB" id="A0AAD4P5Z0"/>
<accession>A0AAD4P5Z0</accession>
<gene>
    <name evidence="1" type="ORF">C2S53_005283</name>
</gene>
<dbReference type="Proteomes" id="UP001190926">
    <property type="component" value="Unassembled WGS sequence"/>
</dbReference>
<comment type="caution">
    <text evidence="1">The sequence shown here is derived from an EMBL/GenBank/DDBJ whole genome shotgun (WGS) entry which is preliminary data.</text>
</comment>